<name>A0ABZ0L2X5_9BACL</name>
<evidence type="ECO:0000313" key="2">
    <source>
        <dbReference type="EMBL" id="WOV86881.1"/>
    </source>
</evidence>
<feature type="chain" id="PRO_5046920726" description="Lipoprotein" evidence="1">
    <location>
        <begin position="29"/>
        <end position="243"/>
    </location>
</feature>
<keyword evidence="3" id="KW-1185">Reference proteome</keyword>
<evidence type="ECO:0000313" key="3">
    <source>
        <dbReference type="Proteomes" id="UP001303902"/>
    </source>
</evidence>
<dbReference type="SUPFAM" id="SSF101898">
    <property type="entry name" value="NHL repeat"/>
    <property type="match status" value="1"/>
</dbReference>
<organism evidence="2 3">
    <name type="scientific">Sporosarcina oncorhynchi</name>
    <dbReference type="NCBI Taxonomy" id="3056444"/>
    <lineage>
        <taxon>Bacteria</taxon>
        <taxon>Bacillati</taxon>
        <taxon>Bacillota</taxon>
        <taxon>Bacilli</taxon>
        <taxon>Bacillales</taxon>
        <taxon>Caryophanaceae</taxon>
        <taxon>Sporosarcina</taxon>
    </lineage>
</organism>
<dbReference type="Proteomes" id="UP001303902">
    <property type="component" value="Chromosome"/>
</dbReference>
<evidence type="ECO:0008006" key="4">
    <source>
        <dbReference type="Google" id="ProtNLM"/>
    </source>
</evidence>
<dbReference type="PROSITE" id="PS51257">
    <property type="entry name" value="PROKAR_LIPOPROTEIN"/>
    <property type="match status" value="1"/>
</dbReference>
<accession>A0ABZ0L2X5</accession>
<evidence type="ECO:0000256" key="1">
    <source>
        <dbReference type="SAM" id="SignalP"/>
    </source>
</evidence>
<keyword evidence="1" id="KW-0732">Signal</keyword>
<sequence>MNNRKRCNAKRNLIAVFGSLLLLSGCHNLQGSNQEISNAYADNYEISGTTRDDIIGTVSPAIFTTVDRSNKEAKRKYGPVSSKKGVKLSLETGRYIITGHPTGRVFIYDEDGNLLVQEIVGDKVGVPALTADIDSSFSVVMDGGYDIVTIEPVKTKLSTELAPGIWDVGLDIAPGHYTISTPYGYGFVQIFEQGEEPRLFELTAGELTNSQSRVQLKEGQKVRVSKVSIVNFERASEADGDEE</sequence>
<feature type="signal peptide" evidence="1">
    <location>
        <begin position="1"/>
        <end position="28"/>
    </location>
</feature>
<reference evidence="2 3" key="1">
    <citation type="submission" date="2023-06" db="EMBL/GenBank/DDBJ databases">
        <title>Sporosarcina sp. nov., isolated from Korean tranditional fermented seafood 'Jeotgal'.</title>
        <authorList>
            <person name="Yang A.I."/>
            <person name="Shin N.-R."/>
        </authorList>
    </citation>
    <scope>NUCLEOTIDE SEQUENCE [LARGE SCALE GENOMIC DNA]</scope>
    <source>
        <strain evidence="2 3">T2O-4</strain>
    </source>
</reference>
<gene>
    <name evidence="2" type="ORF">QWT69_13520</name>
</gene>
<dbReference type="RefSeq" id="WP_317966442.1">
    <property type="nucleotide sequence ID" value="NZ_CP129118.1"/>
</dbReference>
<dbReference type="EMBL" id="CP129118">
    <property type="protein sequence ID" value="WOV86881.1"/>
    <property type="molecule type" value="Genomic_DNA"/>
</dbReference>
<protein>
    <recommendedName>
        <fullName evidence="4">Lipoprotein</fullName>
    </recommendedName>
</protein>
<proteinExistence type="predicted"/>